<accession>A0A2T0MGR9</accession>
<dbReference type="PANTHER" id="PTHR36838:SF3">
    <property type="entry name" value="TRANSPORTER AUXIN EFFLUX CARRIER EC FAMILY"/>
    <property type="match status" value="1"/>
</dbReference>
<gene>
    <name evidence="3" type="ORF">CLV81_0751</name>
</gene>
<feature type="transmembrane region" description="Helical" evidence="2">
    <location>
        <begin position="60"/>
        <end position="87"/>
    </location>
</feature>
<feature type="transmembrane region" description="Helical" evidence="2">
    <location>
        <begin position="262"/>
        <end position="281"/>
    </location>
</feature>
<keyword evidence="1" id="KW-0813">Transport</keyword>
<proteinExistence type="predicted"/>
<protein>
    <recommendedName>
        <fullName evidence="5">Permease</fullName>
    </recommendedName>
</protein>
<feature type="transmembrane region" description="Helical" evidence="2">
    <location>
        <begin position="6"/>
        <end position="25"/>
    </location>
</feature>
<feature type="transmembrane region" description="Helical" evidence="2">
    <location>
        <begin position="202"/>
        <end position="224"/>
    </location>
</feature>
<evidence type="ECO:0000256" key="1">
    <source>
        <dbReference type="ARBA" id="ARBA00022448"/>
    </source>
</evidence>
<organism evidence="3 4">
    <name type="scientific">Flagellimonas meridianipacifica</name>
    <dbReference type="NCBI Taxonomy" id="1080225"/>
    <lineage>
        <taxon>Bacteria</taxon>
        <taxon>Pseudomonadati</taxon>
        <taxon>Bacteroidota</taxon>
        <taxon>Flavobacteriia</taxon>
        <taxon>Flavobacteriales</taxon>
        <taxon>Flavobacteriaceae</taxon>
        <taxon>Flagellimonas</taxon>
    </lineage>
</organism>
<keyword evidence="2" id="KW-0812">Transmembrane</keyword>
<dbReference type="Proteomes" id="UP000237640">
    <property type="component" value="Unassembled WGS sequence"/>
</dbReference>
<name>A0A2T0MGR9_9FLAO</name>
<keyword evidence="2" id="KW-0472">Membrane</keyword>
<dbReference type="EMBL" id="PVYX01000001">
    <property type="protein sequence ID" value="PRX56754.1"/>
    <property type="molecule type" value="Genomic_DNA"/>
</dbReference>
<feature type="transmembrane region" description="Helical" evidence="2">
    <location>
        <begin position="131"/>
        <end position="148"/>
    </location>
</feature>
<feature type="transmembrane region" description="Helical" evidence="2">
    <location>
        <begin position="99"/>
        <end position="119"/>
    </location>
</feature>
<dbReference type="RefSeq" id="WP_106143698.1">
    <property type="nucleotide sequence ID" value="NZ_PVYX01000001.1"/>
</dbReference>
<feature type="transmembrane region" description="Helical" evidence="2">
    <location>
        <begin position="333"/>
        <end position="353"/>
    </location>
</feature>
<dbReference type="PANTHER" id="PTHR36838">
    <property type="entry name" value="AUXIN EFFLUX CARRIER FAMILY PROTEIN"/>
    <property type="match status" value="1"/>
</dbReference>
<feature type="transmembrane region" description="Helical" evidence="2">
    <location>
        <begin position="236"/>
        <end position="256"/>
    </location>
</feature>
<evidence type="ECO:0008006" key="5">
    <source>
        <dbReference type="Google" id="ProtNLM"/>
    </source>
</evidence>
<keyword evidence="4" id="KW-1185">Reference proteome</keyword>
<evidence type="ECO:0000256" key="2">
    <source>
        <dbReference type="SAM" id="Phobius"/>
    </source>
</evidence>
<sequence>MDSGLYKTITFVCFILIGVFLKNKIKSKDERSGIKAIILNLALPATIFIALLGVKVEWSLLFLPIMALALNVVLFLAIPFVLPLVGIEKDSPEFRTARLLIPSLAPGLSCFPFVLEFLGENALAKVAMADLGNKIFVLVILYVVAMNWHYQLRSKAKKGNGKLMSLLKVLVSEPVNIFIIAALILLVFGFTMDTLPVLFSDILKKLSLIMTPLVLLFIGLGIKLKRKQFFQVFSMLCIRAGLVFVLGGIFILFSGLKSIENILLLLAFGLSSCSFWPYAHISAVEHLEVEDTQKRTFDSDFALNILALSFPLSTVLILGVLNTGTFFTTNINILLVGGVLFAIGLVYPILNGLNKKVSLTKMGKAKIKRTAPEHI</sequence>
<comment type="caution">
    <text evidence="3">The sequence shown here is derived from an EMBL/GenBank/DDBJ whole genome shotgun (WGS) entry which is preliminary data.</text>
</comment>
<evidence type="ECO:0000313" key="4">
    <source>
        <dbReference type="Proteomes" id="UP000237640"/>
    </source>
</evidence>
<feature type="transmembrane region" description="Helical" evidence="2">
    <location>
        <begin position="37"/>
        <end position="54"/>
    </location>
</feature>
<reference evidence="3 4" key="1">
    <citation type="submission" date="2018-03" db="EMBL/GenBank/DDBJ databases">
        <title>Genomic Encyclopedia of Archaeal and Bacterial Type Strains, Phase II (KMG-II): from individual species to whole genera.</title>
        <authorList>
            <person name="Goeker M."/>
        </authorList>
    </citation>
    <scope>NUCLEOTIDE SEQUENCE [LARGE SCALE GENOMIC DNA]</scope>
    <source>
        <strain evidence="3 4">DSM 25027</strain>
    </source>
</reference>
<feature type="transmembrane region" description="Helical" evidence="2">
    <location>
        <begin position="301"/>
        <end position="321"/>
    </location>
</feature>
<dbReference type="AlphaFoldDB" id="A0A2T0MGR9"/>
<feature type="transmembrane region" description="Helical" evidence="2">
    <location>
        <begin position="169"/>
        <end position="190"/>
    </location>
</feature>
<dbReference type="OrthoDB" id="1490711at2"/>
<evidence type="ECO:0000313" key="3">
    <source>
        <dbReference type="EMBL" id="PRX56754.1"/>
    </source>
</evidence>
<keyword evidence="2" id="KW-1133">Transmembrane helix</keyword>